<evidence type="ECO:0000313" key="13">
    <source>
        <dbReference type="EMBL" id="EGR26964.1"/>
    </source>
</evidence>
<keyword evidence="6 9" id="KW-0067">ATP-binding</keyword>
<evidence type="ECO:0000259" key="12">
    <source>
        <dbReference type="PROSITE" id="PS51285"/>
    </source>
</evidence>
<dbReference type="Gene3D" id="3.30.200.20">
    <property type="entry name" value="Phosphorylase Kinase, domain 1"/>
    <property type="match status" value="1"/>
</dbReference>
<dbReference type="InterPro" id="IPR000719">
    <property type="entry name" value="Prot_kinase_dom"/>
</dbReference>
<feature type="domain" description="AGC-kinase C-terminal" evidence="12">
    <location>
        <begin position="341"/>
        <end position="415"/>
    </location>
</feature>
<evidence type="ECO:0000256" key="2">
    <source>
        <dbReference type="ARBA" id="ARBA00022527"/>
    </source>
</evidence>
<organism evidence="13 14">
    <name type="scientific">Ichthyophthirius multifiliis</name>
    <name type="common">White spot disease agent</name>
    <name type="synonym">Ich</name>
    <dbReference type="NCBI Taxonomy" id="5932"/>
    <lineage>
        <taxon>Eukaryota</taxon>
        <taxon>Sar</taxon>
        <taxon>Alveolata</taxon>
        <taxon>Ciliophora</taxon>
        <taxon>Intramacronucleata</taxon>
        <taxon>Oligohymenophorea</taxon>
        <taxon>Hymenostomatida</taxon>
        <taxon>Ophryoglenina</taxon>
        <taxon>Ichthyophthirius</taxon>
    </lineage>
</organism>
<dbReference type="FunFam" id="3.30.200.20:FF:000854">
    <property type="entry name" value="Uncharacterized protein"/>
    <property type="match status" value="1"/>
</dbReference>
<evidence type="ECO:0000256" key="4">
    <source>
        <dbReference type="ARBA" id="ARBA00022741"/>
    </source>
</evidence>
<evidence type="ECO:0000256" key="7">
    <source>
        <dbReference type="ARBA" id="ARBA00047899"/>
    </source>
</evidence>
<protein>
    <recommendedName>
        <fullName evidence="1">non-specific serine/threonine protein kinase</fullName>
        <ecNumber evidence="1">2.7.11.1</ecNumber>
    </recommendedName>
</protein>
<evidence type="ECO:0000256" key="9">
    <source>
        <dbReference type="PROSITE-ProRule" id="PRU10141"/>
    </source>
</evidence>
<accession>G0R6E3</accession>
<dbReference type="Pfam" id="PF00069">
    <property type="entry name" value="Pkinase"/>
    <property type="match status" value="1"/>
</dbReference>
<evidence type="ECO:0000256" key="5">
    <source>
        <dbReference type="ARBA" id="ARBA00022777"/>
    </source>
</evidence>
<dbReference type="OMA" id="QKCVERD"/>
<dbReference type="AlphaFoldDB" id="G0R6E3"/>
<dbReference type="SUPFAM" id="SSF56112">
    <property type="entry name" value="Protein kinase-like (PK-like)"/>
    <property type="match status" value="1"/>
</dbReference>
<evidence type="ECO:0000256" key="1">
    <source>
        <dbReference type="ARBA" id="ARBA00012513"/>
    </source>
</evidence>
<name>G0R6E3_ICHMU</name>
<keyword evidence="3 13" id="KW-0808">Transferase</keyword>
<evidence type="ECO:0000256" key="6">
    <source>
        <dbReference type="ARBA" id="ARBA00022840"/>
    </source>
</evidence>
<dbReference type="eggNOG" id="KOG0598">
    <property type="taxonomic scope" value="Eukaryota"/>
</dbReference>
<dbReference type="GO" id="GO:0035556">
    <property type="term" value="P:intracellular signal transduction"/>
    <property type="evidence" value="ECO:0007669"/>
    <property type="project" value="TreeGrafter"/>
</dbReference>
<evidence type="ECO:0000256" key="10">
    <source>
        <dbReference type="RuleBase" id="RU000304"/>
    </source>
</evidence>
<dbReference type="RefSeq" id="XP_004023848.1">
    <property type="nucleotide sequence ID" value="XM_004023799.1"/>
</dbReference>
<gene>
    <name evidence="13" type="ORF">IMG5_204150</name>
</gene>
<dbReference type="InterPro" id="IPR050236">
    <property type="entry name" value="Ser_Thr_kinase_AGC"/>
</dbReference>
<dbReference type="GO" id="GO:0004674">
    <property type="term" value="F:protein serine/threonine kinase activity"/>
    <property type="evidence" value="ECO:0007669"/>
    <property type="project" value="UniProtKB-KW"/>
</dbReference>
<dbReference type="InterPro" id="IPR011009">
    <property type="entry name" value="Kinase-like_dom_sf"/>
</dbReference>
<dbReference type="InterPro" id="IPR008271">
    <property type="entry name" value="Ser/Thr_kinase_AS"/>
</dbReference>
<dbReference type="GeneID" id="14903019"/>
<comment type="similarity">
    <text evidence="10">Belongs to the protein kinase superfamily.</text>
</comment>
<dbReference type="PANTHER" id="PTHR24356">
    <property type="entry name" value="SERINE/THREONINE-PROTEIN KINASE"/>
    <property type="match status" value="1"/>
</dbReference>
<dbReference type="PROSITE" id="PS00107">
    <property type="entry name" value="PROTEIN_KINASE_ATP"/>
    <property type="match status" value="1"/>
</dbReference>
<evidence type="ECO:0000256" key="8">
    <source>
        <dbReference type="ARBA" id="ARBA00048679"/>
    </source>
</evidence>
<dbReference type="STRING" id="857967.G0R6E3"/>
<dbReference type="InterPro" id="IPR000961">
    <property type="entry name" value="AGC-kinase_C"/>
</dbReference>
<dbReference type="InParanoid" id="G0R6E3"/>
<dbReference type="PROSITE" id="PS50011">
    <property type="entry name" value="PROTEIN_KINASE_DOM"/>
    <property type="match status" value="1"/>
</dbReference>
<dbReference type="PANTHER" id="PTHR24356:SF374">
    <property type="entry name" value="PROTEIN KINASE DOMAIN-CONTAINING PROTEIN"/>
    <property type="match status" value="1"/>
</dbReference>
<dbReference type="EC" id="2.7.11.1" evidence="1"/>
<keyword evidence="14" id="KW-1185">Reference proteome</keyword>
<evidence type="ECO:0000256" key="3">
    <source>
        <dbReference type="ARBA" id="ARBA00022679"/>
    </source>
</evidence>
<dbReference type="SMART" id="SM00220">
    <property type="entry name" value="S_TKc"/>
    <property type="match status" value="1"/>
</dbReference>
<dbReference type="EMBL" id="GL984396">
    <property type="protein sequence ID" value="EGR26964.1"/>
    <property type="molecule type" value="Genomic_DNA"/>
</dbReference>
<dbReference type="Gene3D" id="1.10.510.10">
    <property type="entry name" value="Transferase(Phosphotransferase) domain 1"/>
    <property type="match status" value="1"/>
</dbReference>
<dbReference type="InterPro" id="IPR017441">
    <property type="entry name" value="Protein_kinase_ATP_BS"/>
</dbReference>
<dbReference type="Proteomes" id="UP000008983">
    <property type="component" value="Unassembled WGS sequence"/>
</dbReference>
<comment type="catalytic activity">
    <reaction evidence="8">
        <text>L-seryl-[protein] + ATP = O-phospho-L-seryl-[protein] + ADP + H(+)</text>
        <dbReference type="Rhea" id="RHEA:17989"/>
        <dbReference type="Rhea" id="RHEA-COMP:9863"/>
        <dbReference type="Rhea" id="RHEA-COMP:11604"/>
        <dbReference type="ChEBI" id="CHEBI:15378"/>
        <dbReference type="ChEBI" id="CHEBI:29999"/>
        <dbReference type="ChEBI" id="CHEBI:30616"/>
        <dbReference type="ChEBI" id="CHEBI:83421"/>
        <dbReference type="ChEBI" id="CHEBI:456216"/>
        <dbReference type="EC" id="2.7.11.1"/>
    </reaction>
</comment>
<dbReference type="CDD" id="cd05578">
    <property type="entry name" value="STKc_Yank1"/>
    <property type="match status" value="1"/>
</dbReference>
<comment type="catalytic activity">
    <reaction evidence="7">
        <text>L-threonyl-[protein] + ATP = O-phospho-L-threonyl-[protein] + ADP + H(+)</text>
        <dbReference type="Rhea" id="RHEA:46608"/>
        <dbReference type="Rhea" id="RHEA-COMP:11060"/>
        <dbReference type="Rhea" id="RHEA-COMP:11605"/>
        <dbReference type="ChEBI" id="CHEBI:15378"/>
        <dbReference type="ChEBI" id="CHEBI:30013"/>
        <dbReference type="ChEBI" id="CHEBI:30616"/>
        <dbReference type="ChEBI" id="CHEBI:61977"/>
        <dbReference type="ChEBI" id="CHEBI:456216"/>
        <dbReference type="EC" id="2.7.11.1"/>
    </reaction>
</comment>
<dbReference type="PROSITE" id="PS00108">
    <property type="entry name" value="PROTEIN_KINASE_ST"/>
    <property type="match status" value="1"/>
</dbReference>
<proteinExistence type="inferred from homology"/>
<sequence>MHIFINIFILFYFQENQYLIEKYKNTPFLNYVFLNSFQAKDQIQNKIAQQIQQNEYTQELLINNSLNQVVDNNFQNVTKNNFIFHYVIGKGGFGKVWKVEHKKTKKIYAMKEMSKAKIISKRSISSVMNEKQLLSQLKFPFLVNMNIAFQDKDNLYLLMDLLTGGDLRFHIGKHRRFSETQTKFFIACMVLCLEYLHQNNIIHRDIKPENLVLDEQGYVGVTDLGIARVWKAENSQDTSGTPGYMAPEVMCRQNHGIEVDYFAVGVIGYEFMLGRRPYYGRSRKEIRDQILSKQMQIKRQEIPDNWSLEAADFINRLIERKPSKRLGINGPEEVKNHPWLKNFLWQKLLNKELQSPFVPISIEDNFDYRQQISLDDRESNEDLIQQNKILLKRKSVQNLFAGYNFGEVQNDKQNIQNKSGTVSSTNNSYYDNSNRSLFI</sequence>
<evidence type="ECO:0000313" key="14">
    <source>
        <dbReference type="Proteomes" id="UP000008983"/>
    </source>
</evidence>
<dbReference type="PROSITE" id="PS51285">
    <property type="entry name" value="AGC_KINASE_CTER"/>
    <property type="match status" value="1"/>
</dbReference>
<keyword evidence="5 13" id="KW-0418">Kinase</keyword>
<keyword evidence="4 9" id="KW-0547">Nucleotide-binding</keyword>
<dbReference type="GO" id="GO:0106310">
    <property type="term" value="F:protein serine kinase activity"/>
    <property type="evidence" value="ECO:0007669"/>
    <property type="project" value="RHEA"/>
</dbReference>
<feature type="binding site" evidence="9">
    <location>
        <position position="111"/>
    </location>
    <ligand>
        <name>ATP</name>
        <dbReference type="ChEBI" id="CHEBI:30616"/>
    </ligand>
</feature>
<evidence type="ECO:0000259" key="11">
    <source>
        <dbReference type="PROSITE" id="PS50011"/>
    </source>
</evidence>
<feature type="domain" description="Protein kinase" evidence="11">
    <location>
        <begin position="82"/>
        <end position="340"/>
    </location>
</feature>
<dbReference type="OrthoDB" id="345735at2759"/>
<dbReference type="GO" id="GO:0005524">
    <property type="term" value="F:ATP binding"/>
    <property type="evidence" value="ECO:0007669"/>
    <property type="project" value="UniProtKB-UniRule"/>
</dbReference>
<keyword evidence="2 10" id="KW-0723">Serine/threonine-protein kinase</keyword>
<reference evidence="13 14" key="1">
    <citation type="submission" date="2011-07" db="EMBL/GenBank/DDBJ databases">
        <authorList>
            <person name="Coyne R."/>
            <person name="Brami D."/>
            <person name="Johnson J."/>
            <person name="Hostetler J."/>
            <person name="Hannick L."/>
            <person name="Clark T."/>
            <person name="Cassidy-Hanley D."/>
            <person name="Inman J."/>
        </authorList>
    </citation>
    <scope>NUCLEOTIDE SEQUENCE [LARGE SCALE GENOMIC DNA]</scope>
    <source>
        <strain evidence="13 14">G5</strain>
    </source>
</reference>
<dbReference type="FunFam" id="1.10.510.10:FF:000454">
    <property type="entry name" value="Uncharacterized protein"/>
    <property type="match status" value="1"/>
</dbReference>